<dbReference type="InterPro" id="IPR014349">
    <property type="entry name" value="Rieske_Fe-S_prot"/>
</dbReference>
<feature type="transmembrane region" description="Helical" evidence="9">
    <location>
        <begin position="37"/>
        <end position="56"/>
    </location>
</feature>
<evidence type="ECO:0000256" key="8">
    <source>
        <dbReference type="ARBA" id="ARBA00029586"/>
    </source>
</evidence>
<evidence type="ECO:0000259" key="10">
    <source>
        <dbReference type="PROSITE" id="PS51296"/>
    </source>
</evidence>
<dbReference type="InterPro" id="IPR017941">
    <property type="entry name" value="Rieske_2Fe-2S"/>
</dbReference>
<proteinExistence type="predicted"/>
<evidence type="ECO:0000256" key="4">
    <source>
        <dbReference type="ARBA" id="ARBA00022723"/>
    </source>
</evidence>
<evidence type="ECO:0000256" key="5">
    <source>
        <dbReference type="ARBA" id="ARBA00023004"/>
    </source>
</evidence>
<keyword evidence="9" id="KW-1133">Transmembrane helix</keyword>
<keyword evidence="9" id="KW-0812">Transmembrane</keyword>
<keyword evidence="5" id="KW-0408">Iron</keyword>
<dbReference type="GO" id="GO:0016705">
    <property type="term" value="F:oxidoreductase activity, acting on paired donors, with incorporation or reduction of molecular oxygen"/>
    <property type="evidence" value="ECO:0007669"/>
    <property type="project" value="UniProtKB-ARBA"/>
</dbReference>
<dbReference type="RefSeq" id="WP_055501529.1">
    <property type="nucleotide sequence ID" value="NZ_BBZG01000001.1"/>
</dbReference>
<dbReference type="OrthoDB" id="9802613at2"/>
<protein>
    <recommendedName>
        <fullName evidence="2">Cytochrome bc1 complex Rieske iron-sulfur subunit</fullName>
    </recommendedName>
    <alternativeName>
        <fullName evidence="8">Cytochrome bc1 reductase complex subunit QcrA</fullName>
    </alternativeName>
</protein>
<keyword evidence="3" id="KW-0001">2Fe-2S</keyword>
<keyword evidence="7" id="KW-1015">Disulfide bond</keyword>
<sequence length="283" mass="30001">MTDPRRAVERRIAAAFGVSTLAAVLAGAGYVLGDEMLLGLGFALGFAGLAVGLAAWSRRLLPQGPYVEEREPLISPPLTRQALESELGRDGRPFARTALPRRMLVLAVSALGIVALFPIRSLLFRVPSPRRALAETAWRAGTRAVGVDGRPVRAADVVPGGMLTVFPEGRLDAADSAAVLVRVDPARLALPPDRMRWTVDGIVAYSKVCTHAGCPIGLYLQTAQRLACPCHQSVFDVLRGALPVGGPAARPLPQLPLGVDAEGVLVARGDFPEPTGPGYWRRA</sequence>
<evidence type="ECO:0000256" key="2">
    <source>
        <dbReference type="ARBA" id="ARBA00015816"/>
    </source>
</evidence>
<organism evidence="11 12">
    <name type="scientific">Nonomuraea pusilla</name>
    <dbReference type="NCBI Taxonomy" id="46177"/>
    <lineage>
        <taxon>Bacteria</taxon>
        <taxon>Bacillati</taxon>
        <taxon>Actinomycetota</taxon>
        <taxon>Actinomycetes</taxon>
        <taxon>Streptosporangiales</taxon>
        <taxon>Streptosporangiaceae</taxon>
        <taxon>Nonomuraea</taxon>
    </lineage>
</organism>
<evidence type="ECO:0000256" key="7">
    <source>
        <dbReference type="ARBA" id="ARBA00023157"/>
    </source>
</evidence>
<evidence type="ECO:0000256" key="1">
    <source>
        <dbReference type="ARBA" id="ARBA00002494"/>
    </source>
</evidence>
<name>A0A1H7HZM3_9ACTN</name>
<evidence type="ECO:0000256" key="6">
    <source>
        <dbReference type="ARBA" id="ARBA00023014"/>
    </source>
</evidence>
<comment type="function">
    <text evidence="1">Iron-sulfur subunit of the cytochrome bc1 complex, an essential component of the respiratory electron transport chain required for ATP synthesis. The bc1 complex catalyzes the oxidation of menaquinol and the reduction of cytochrome c in the respiratory chain. The bc1 complex operates through a Q-cycle mechanism that couples electron transfer to generation of the proton gradient that drives ATP synthesis.</text>
</comment>
<dbReference type="InterPro" id="IPR036922">
    <property type="entry name" value="Rieske_2Fe-2S_sf"/>
</dbReference>
<evidence type="ECO:0000256" key="3">
    <source>
        <dbReference type="ARBA" id="ARBA00022714"/>
    </source>
</evidence>
<evidence type="ECO:0000313" key="11">
    <source>
        <dbReference type="EMBL" id="SEK55689.1"/>
    </source>
</evidence>
<dbReference type="Gene3D" id="2.102.10.10">
    <property type="entry name" value="Rieske [2Fe-2S] iron-sulphur domain"/>
    <property type="match status" value="1"/>
</dbReference>
<dbReference type="PANTHER" id="PTHR10134">
    <property type="entry name" value="CYTOCHROME B-C1 COMPLEX SUBUNIT RIESKE, MITOCHONDRIAL"/>
    <property type="match status" value="1"/>
</dbReference>
<keyword evidence="12" id="KW-1185">Reference proteome</keyword>
<keyword evidence="9" id="KW-0472">Membrane</keyword>
<dbReference type="GO" id="GO:0051537">
    <property type="term" value="F:2 iron, 2 sulfur cluster binding"/>
    <property type="evidence" value="ECO:0007669"/>
    <property type="project" value="UniProtKB-KW"/>
</dbReference>
<dbReference type="PROSITE" id="PS51296">
    <property type="entry name" value="RIESKE"/>
    <property type="match status" value="1"/>
</dbReference>
<dbReference type="STRING" id="46177.SAMN05660976_00640"/>
<feature type="domain" description="Rieske" evidence="10">
    <location>
        <begin position="170"/>
        <end position="266"/>
    </location>
</feature>
<dbReference type="Proteomes" id="UP000198953">
    <property type="component" value="Unassembled WGS sequence"/>
</dbReference>
<evidence type="ECO:0000256" key="9">
    <source>
        <dbReference type="SAM" id="Phobius"/>
    </source>
</evidence>
<dbReference type="GO" id="GO:0046872">
    <property type="term" value="F:metal ion binding"/>
    <property type="evidence" value="ECO:0007669"/>
    <property type="project" value="UniProtKB-KW"/>
</dbReference>
<gene>
    <name evidence="11" type="ORF">SAMN05660976_00640</name>
</gene>
<feature type="transmembrane region" description="Helical" evidence="9">
    <location>
        <begin position="103"/>
        <end position="123"/>
    </location>
</feature>
<keyword evidence="4" id="KW-0479">Metal-binding</keyword>
<feature type="transmembrane region" description="Helical" evidence="9">
    <location>
        <begin position="12"/>
        <end position="31"/>
    </location>
</feature>
<dbReference type="SUPFAM" id="SSF50022">
    <property type="entry name" value="ISP domain"/>
    <property type="match status" value="1"/>
</dbReference>
<accession>A0A1H7HZM3</accession>
<dbReference type="AlphaFoldDB" id="A0A1H7HZM3"/>
<evidence type="ECO:0000313" key="12">
    <source>
        <dbReference type="Proteomes" id="UP000198953"/>
    </source>
</evidence>
<keyword evidence="6" id="KW-0411">Iron-sulfur</keyword>
<dbReference type="Pfam" id="PF00355">
    <property type="entry name" value="Rieske"/>
    <property type="match status" value="1"/>
</dbReference>
<dbReference type="EMBL" id="FOBF01000002">
    <property type="protein sequence ID" value="SEK55689.1"/>
    <property type="molecule type" value="Genomic_DNA"/>
</dbReference>
<reference evidence="11 12" key="1">
    <citation type="submission" date="2016-10" db="EMBL/GenBank/DDBJ databases">
        <authorList>
            <person name="de Groot N.N."/>
        </authorList>
    </citation>
    <scope>NUCLEOTIDE SEQUENCE [LARGE SCALE GENOMIC DNA]</scope>
    <source>
        <strain evidence="11 12">DSM 43357</strain>
    </source>
</reference>
<dbReference type="GO" id="GO:0004497">
    <property type="term" value="F:monooxygenase activity"/>
    <property type="evidence" value="ECO:0007669"/>
    <property type="project" value="UniProtKB-ARBA"/>
</dbReference>